<reference evidence="1" key="1">
    <citation type="submission" date="2022-07" db="EMBL/GenBank/DDBJ databases">
        <title>Phylogenomic reconstructions and comparative analyses of Kickxellomycotina fungi.</title>
        <authorList>
            <person name="Reynolds N.K."/>
            <person name="Stajich J.E."/>
            <person name="Barry K."/>
            <person name="Grigoriev I.V."/>
            <person name="Crous P."/>
            <person name="Smith M.E."/>
        </authorList>
    </citation>
    <scope>NUCLEOTIDE SEQUENCE</scope>
    <source>
        <strain evidence="1">CBS 109366</strain>
    </source>
</reference>
<comment type="caution">
    <text evidence="1">The sequence shown here is derived from an EMBL/GenBank/DDBJ whole genome shotgun (WGS) entry which is preliminary data.</text>
</comment>
<gene>
    <name evidence="1" type="primary">DED81_1</name>
    <name evidence="1" type="ORF">IWQ57_001171</name>
</gene>
<feature type="non-terminal residue" evidence="1">
    <location>
        <position position="372"/>
    </location>
</feature>
<proteinExistence type="predicted"/>
<evidence type="ECO:0000313" key="1">
    <source>
        <dbReference type="EMBL" id="KAJ2773722.1"/>
    </source>
</evidence>
<accession>A0ACC1K516</accession>
<protein>
    <submittedName>
        <fullName evidence="1">Asparagine--tRNA ligase</fullName>
        <ecNumber evidence="1">6.1.1.22</ecNumber>
    </submittedName>
</protein>
<organism evidence="1 2">
    <name type="scientific">Coemansia nantahalensis</name>
    <dbReference type="NCBI Taxonomy" id="2789366"/>
    <lineage>
        <taxon>Eukaryota</taxon>
        <taxon>Fungi</taxon>
        <taxon>Fungi incertae sedis</taxon>
        <taxon>Zoopagomycota</taxon>
        <taxon>Kickxellomycotina</taxon>
        <taxon>Kickxellomycetes</taxon>
        <taxon>Kickxellales</taxon>
        <taxon>Kickxellaceae</taxon>
        <taxon>Coemansia</taxon>
    </lineage>
</organism>
<evidence type="ECO:0000313" key="2">
    <source>
        <dbReference type="Proteomes" id="UP001140234"/>
    </source>
</evidence>
<dbReference type="EMBL" id="JANBUJ010000186">
    <property type="protein sequence ID" value="KAJ2773722.1"/>
    <property type="molecule type" value="Genomic_DNA"/>
</dbReference>
<sequence length="372" mass="40816">MSTEITGLTEQLSLSTCVVHVDKVGGSDATGDGSEAAPYMTPVAAVAMIATMPAETQACFKIVVRPAAGEPFAEITATALKKAKGAHELELKKARKQAEQAAKAQEQNAARLAEEQRRLEESKSIKLVEDPALPAARAIRILDACANRDTRVKVHGWVSRMRVQGKDMMFIVLRDGTGHLQCLLSNRLCHTYQALTLALESAVVLHGVIKKLPEGKTAPDGHEMVVDYWEVVGTAPGGDEAFTNRISADSDPSLLYQQRHLVIRGDTASSVLKVRARVMRAFREHFDSISCLEVTPPCMVQTQVEGGSTLFSFNYYGEEAYLTQSSQLYLETCLPSMGAVYTMAESYRAEKSNTRRHLSEYTHCEAEFPFIT</sequence>
<dbReference type="EC" id="6.1.1.22" evidence="1"/>
<keyword evidence="2" id="KW-1185">Reference proteome</keyword>
<name>A0ACC1K516_9FUNG</name>
<keyword evidence="1" id="KW-0436">Ligase</keyword>
<dbReference type="Proteomes" id="UP001140234">
    <property type="component" value="Unassembled WGS sequence"/>
</dbReference>